<keyword evidence="2 5" id="KW-0812">Transmembrane</keyword>
<dbReference type="PANTHER" id="PTHR12714:SF24">
    <property type="entry name" value="SLR1182 PROTEIN"/>
    <property type="match status" value="1"/>
</dbReference>
<keyword evidence="4 5" id="KW-0472">Membrane</keyword>
<evidence type="ECO:0000256" key="2">
    <source>
        <dbReference type="ARBA" id="ARBA00022692"/>
    </source>
</evidence>
<proteinExistence type="predicted"/>
<dbReference type="InterPro" id="IPR007318">
    <property type="entry name" value="Phopholipid_MeTrfase"/>
</dbReference>
<comment type="caution">
    <text evidence="6">The sequence shown here is derived from an EMBL/GenBank/DDBJ whole genome shotgun (WGS) entry which is preliminary data.</text>
</comment>
<evidence type="ECO:0000256" key="4">
    <source>
        <dbReference type="ARBA" id="ARBA00023136"/>
    </source>
</evidence>
<dbReference type="Pfam" id="PF04191">
    <property type="entry name" value="PEMT"/>
    <property type="match status" value="1"/>
</dbReference>
<dbReference type="PANTHER" id="PTHR12714">
    <property type="entry name" value="PROTEIN-S ISOPRENYLCYSTEINE O-METHYLTRANSFERASE"/>
    <property type="match status" value="1"/>
</dbReference>
<evidence type="ECO:0000313" key="6">
    <source>
        <dbReference type="EMBL" id="NRF68027.1"/>
    </source>
</evidence>
<reference evidence="6 7" key="1">
    <citation type="submission" date="2020-05" db="EMBL/GenBank/DDBJ databases">
        <title>Aquincola sp. isolate from soil.</title>
        <authorList>
            <person name="Han J."/>
            <person name="Kim D.-U."/>
        </authorList>
    </citation>
    <scope>NUCLEOTIDE SEQUENCE [LARGE SCALE GENOMIC DNA]</scope>
    <source>
        <strain evidence="6 7">S2</strain>
    </source>
</reference>
<evidence type="ECO:0000313" key="7">
    <source>
        <dbReference type="Proteomes" id="UP000737171"/>
    </source>
</evidence>
<comment type="subcellular location">
    <subcellularLocation>
        <location evidence="1">Endomembrane system</location>
        <topology evidence="1">Multi-pass membrane protein</topology>
    </subcellularLocation>
</comment>
<keyword evidence="3 5" id="KW-1133">Transmembrane helix</keyword>
<evidence type="ECO:0000256" key="5">
    <source>
        <dbReference type="SAM" id="Phobius"/>
    </source>
</evidence>
<accession>A0ABX2EHC3</accession>
<dbReference type="Gene3D" id="1.20.120.1630">
    <property type="match status" value="1"/>
</dbReference>
<keyword evidence="7" id="KW-1185">Reference proteome</keyword>
<sequence length="160" mass="17219">MATVISGAAEPTRGAGLWPPHLAKGLMLAALLIHAAVWGLEAPFGRLPSVGVAIAGAGAGWVLWAWWCLRRAGTPVLPTAEPRVLVDDGPYRFGRHPMYLGLAFIITGCGIALGSPLLAPAAVAFLLIVDRVHIPFEEARLKRRFGGWYSDYAADVRRWI</sequence>
<protein>
    <submittedName>
        <fullName evidence="6">Isoprenylcysteine carboxylmethyltransferase family protein</fullName>
    </submittedName>
</protein>
<evidence type="ECO:0000256" key="1">
    <source>
        <dbReference type="ARBA" id="ARBA00004127"/>
    </source>
</evidence>
<organism evidence="6 7">
    <name type="scientific">Pseudaquabacterium terrae</name>
    <dbReference type="NCBI Taxonomy" id="2732868"/>
    <lineage>
        <taxon>Bacteria</taxon>
        <taxon>Pseudomonadati</taxon>
        <taxon>Pseudomonadota</taxon>
        <taxon>Betaproteobacteria</taxon>
        <taxon>Burkholderiales</taxon>
        <taxon>Sphaerotilaceae</taxon>
        <taxon>Pseudaquabacterium</taxon>
    </lineage>
</organism>
<dbReference type="EMBL" id="JABRWJ010000004">
    <property type="protein sequence ID" value="NRF68027.1"/>
    <property type="molecule type" value="Genomic_DNA"/>
</dbReference>
<feature type="transmembrane region" description="Helical" evidence="5">
    <location>
        <begin position="99"/>
        <end position="129"/>
    </location>
</feature>
<gene>
    <name evidence="6" type="ORF">HLB44_13620</name>
</gene>
<dbReference type="RefSeq" id="WP_173123304.1">
    <property type="nucleotide sequence ID" value="NZ_JABRWJ010000004.1"/>
</dbReference>
<evidence type="ECO:0000256" key="3">
    <source>
        <dbReference type="ARBA" id="ARBA00022989"/>
    </source>
</evidence>
<name>A0ABX2EHC3_9BURK</name>
<feature type="transmembrane region" description="Helical" evidence="5">
    <location>
        <begin position="47"/>
        <end position="67"/>
    </location>
</feature>
<dbReference type="Proteomes" id="UP000737171">
    <property type="component" value="Unassembled WGS sequence"/>
</dbReference>
<feature type="transmembrane region" description="Helical" evidence="5">
    <location>
        <begin position="22"/>
        <end position="40"/>
    </location>
</feature>